<evidence type="ECO:0000313" key="3">
    <source>
        <dbReference type="EMBL" id="ATO42361.1"/>
    </source>
</evidence>
<evidence type="ECO:0000313" key="4">
    <source>
        <dbReference type="Proteomes" id="UP000224056"/>
    </source>
</evidence>
<dbReference type="GO" id="GO:0016020">
    <property type="term" value="C:membrane"/>
    <property type="evidence" value="ECO:0007669"/>
    <property type="project" value="InterPro"/>
</dbReference>
<gene>
    <name evidence="3" type="ORF">BA20089_07395</name>
</gene>
<name>A0AAD0AFP2_9BIFI</name>
<reference evidence="3 4" key="1">
    <citation type="submission" date="2016-10" db="EMBL/GenBank/DDBJ databases">
        <title>The whole genome sequencing and assembly of B. asteroides DSM 20089 strain.</title>
        <authorList>
            <person name="Lee Y.-J."/>
            <person name="Park M.-K."/>
            <person name="Yi H."/>
            <person name="Bahn Y.-S."/>
            <person name="Kim J.F."/>
            <person name="Lee D.-W."/>
        </authorList>
    </citation>
    <scope>NUCLEOTIDE SEQUENCE [LARGE SCALE GENOMIC DNA]</scope>
    <source>
        <strain evidence="3 4">DSM 20089</strain>
    </source>
</reference>
<dbReference type="GO" id="GO:0010181">
    <property type="term" value="F:FMN binding"/>
    <property type="evidence" value="ECO:0007669"/>
    <property type="project" value="InterPro"/>
</dbReference>
<proteinExistence type="predicted"/>
<feature type="domain" description="FMN-binding" evidence="2">
    <location>
        <begin position="101"/>
        <end position="182"/>
    </location>
</feature>
<evidence type="ECO:0000256" key="1">
    <source>
        <dbReference type="SAM" id="MobiDB-lite"/>
    </source>
</evidence>
<dbReference type="Pfam" id="PF04205">
    <property type="entry name" value="FMN_bind"/>
    <property type="match status" value="1"/>
</dbReference>
<dbReference type="SMART" id="SM00900">
    <property type="entry name" value="FMN_bind"/>
    <property type="match status" value="1"/>
</dbReference>
<sequence length="188" mass="19118">MQKEGVEMAKSKSRGLATASATLATLVAVGSLLGGCGSQQAKPMDDEFVGSGAESSSAPESGAGSAGEGNPTAVSRDGLPTAPADTGNYHDGTYALTGRYGHDGADSIDVDLDLSGGQVTRVQVQGHSDSPISRGHMERFARAVPGVVQGRPLKDLKVDKVAGASWTSDAFNKALDLARLEASADRSS</sequence>
<protein>
    <recommendedName>
        <fullName evidence="2">FMN-binding domain-containing protein</fullName>
    </recommendedName>
</protein>
<organism evidence="3 4">
    <name type="scientific">Bifidobacterium asteroides DSM 20089</name>
    <dbReference type="NCBI Taxonomy" id="1437594"/>
    <lineage>
        <taxon>Bacteria</taxon>
        <taxon>Bacillati</taxon>
        <taxon>Actinomycetota</taxon>
        <taxon>Actinomycetes</taxon>
        <taxon>Bifidobacteriales</taxon>
        <taxon>Bifidobacteriaceae</taxon>
        <taxon>Bifidobacterium</taxon>
    </lineage>
</organism>
<dbReference type="Proteomes" id="UP000224056">
    <property type="component" value="Chromosome"/>
</dbReference>
<dbReference type="InterPro" id="IPR007329">
    <property type="entry name" value="FMN-bd"/>
</dbReference>
<accession>A0AAD0AFP2</accession>
<dbReference type="EMBL" id="CP017696">
    <property type="protein sequence ID" value="ATO42361.1"/>
    <property type="molecule type" value="Genomic_DNA"/>
</dbReference>
<feature type="region of interest" description="Disordered" evidence="1">
    <location>
        <begin position="35"/>
        <end position="96"/>
    </location>
</feature>
<evidence type="ECO:0000259" key="2">
    <source>
        <dbReference type="SMART" id="SM00900"/>
    </source>
</evidence>
<feature type="compositionally biased region" description="Low complexity" evidence="1">
    <location>
        <begin position="50"/>
        <end position="63"/>
    </location>
</feature>
<dbReference type="AlphaFoldDB" id="A0AAD0AFP2"/>